<dbReference type="Proteomes" id="UP000631114">
    <property type="component" value="Unassembled WGS sequence"/>
</dbReference>
<dbReference type="OrthoDB" id="1924112at2759"/>
<proteinExistence type="predicted"/>
<evidence type="ECO:0000313" key="2">
    <source>
        <dbReference type="EMBL" id="KAF9612473.1"/>
    </source>
</evidence>
<accession>A0A835LY15</accession>
<feature type="non-terminal residue" evidence="2">
    <location>
        <position position="107"/>
    </location>
</feature>
<feature type="region of interest" description="Disordered" evidence="1">
    <location>
        <begin position="50"/>
        <end position="69"/>
    </location>
</feature>
<dbReference type="PANTHER" id="PTHR36373">
    <property type="entry name" value="EXPRESSED PROTEIN"/>
    <property type="match status" value="1"/>
</dbReference>
<comment type="caution">
    <text evidence="2">The sequence shown here is derived from an EMBL/GenBank/DDBJ whole genome shotgun (WGS) entry which is preliminary data.</text>
</comment>
<feature type="compositionally biased region" description="Basic and acidic residues" evidence="1">
    <location>
        <begin position="50"/>
        <end position="66"/>
    </location>
</feature>
<dbReference type="EMBL" id="JADFTS010000003">
    <property type="protein sequence ID" value="KAF9612473.1"/>
    <property type="molecule type" value="Genomic_DNA"/>
</dbReference>
<name>A0A835LY15_9MAGN</name>
<dbReference type="AlphaFoldDB" id="A0A835LY15"/>
<keyword evidence="3" id="KW-1185">Reference proteome</keyword>
<gene>
    <name evidence="2" type="ORF">IFM89_000221</name>
</gene>
<dbReference type="PANTHER" id="PTHR36373:SF1">
    <property type="entry name" value="EXPRESSED PROTEIN"/>
    <property type="match status" value="1"/>
</dbReference>
<organism evidence="2 3">
    <name type="scientific">Coptis chinensis</name>
    <dbReference type="NCBI Taxonomy" id="261450"/>
    <lineage>
        <taxon>Eukaryota</taxon>
        <taxon>Viridiplantae</taxon>
        <taxon>Streptophyta</taxon>
        <taxon>Embryophyta</taxon>
        <taxon>Tracheophyta</taxon>
        <taxon>Spermatophyta</taxon>
        <taxon>Magnoliopsida</taxon>
        <taxon>Ranunculales</taxon>
        <taxon>Ranunculaceae</taxon>
        <taxon>Coptidoideae</taxon>
        <taxon>Coptis</taxon>
    </lineage>
</organism>
<protein>
    <submittedName>
        <fullName evidence="2">Uncharacterized protein</fullName>
    </submittedName>
</protein>
<evidence type="ECO:0000256" key="1">
    <source>
        <dbReference type="SAM" id="MobiDB-lite"/>
    </source>
</evidence>
<sequence>DFGVHDEAWFCKAECRHPKTAEDFVRSNSKFTSKITEFCHELKKMVMKRKERESSKTLNEKEKLLEGENSEESFEDVKKIAVVEENKPLLEVEKGVLQEAEQNNRGG</sequence>
<reference evidence="2 3" key="1">
    <citation type="submission" date="2020-10" db="EMBL/GenBank/DDBJ databases">
        <title>The Coptis chinensis genome and diversification of protoberbering-type alkaloids.</title>
        <authorList>
            <person name="Wang B."/>
            <person name="Shu S."/>
            <person name="Song C."/>
            <person name="Liu Y."/>
        </authorList>
    </citation>
    <scope>NUCLEOTIDE SEQUENCE [LARGE SCALE GENOMIC DNA]</scope>
    <source>
        <strain evidence="2">HL-2020</strain>
        <tissue evidence="2">Leaf</tissue>
    </source>
</reference>
<evidence type="ECO:0000313" key="3">
    <source>
        <dbReference type="Proteomes" id="UP000631114"/>
    </source>
</evidence>